<sequence>MIGRSEVNTKLFLPVKKGGSYSNERSGFKEVQNNYHCQKISIEDKHKSSDSPAKNYVVSCNNIRIGNDHILQENCSVDTIKREPENIIPARLNRSNYIHIKSPGKQQIITKDVQKARENVINTYKKLFQNQDLTNFKCKNFNSCSPVKENNCTNLVPHRVKLISSTESSLRSGSIMAALRANFKVSQEKNSTKKGHKNKIIKEARSKQADLEGFHKFFKIEKVDAKEKKELIERQLSLGLSSIEHDNLTKELVDRTDHTPSNSSSRRNLFWNTEYINNKRSMEIEENKAIAYRNQLAISRPVYKPSGAYKSCVKDDRKPSVEKKPTNDINSDLCCVIENTNFSSTKESSEKDPLICYGLRKTSSYSPSKITRSRNKTKEQWLVGSARPKSKTKIPKTIKSIPVKTRVFDSAVLENNNPCFGYIQTLKLNHFKADNQECLKNNMNILDSKMKQDSSTHSQSTIAGICGHRSSERSDAMCKFSTNMYDIKLPDLSVSKKNNATQCLFYKNRNSLKSPKIKKKKKLLQEKKTSQKSSGVVNQIIIFNNITINGESSCFQDENSEETAYRDTSHFSRSKRSKSKRLTFNKFRMKL</sequence>
<organism evidence="1 2">
    <name type="scientific">Euplotes crassus</name>
    <dbReference type="NCBI Taxonomy" id="5936"/>
    <lineage>
        <taxon>Eukaryota</taxon>
        <taxon>Sar</taxon>
        <taxon>Alveolata</taxon>
        <taxon>Ciliophora</taxon>
        <taxon>Intramacronucleata</taxon>
        <taxon>Spirotrichea</taxon>
        <taxon>Hypotrichia</taxon>
        <taxon>Euplotida</taxon>
        <taxon>Euplotidae</taxon>
        <taxon>Moneuplotes</taxon>
    </lineage>
</organism>
<reference evidence="1" key="1">
    <citation type="submission" date="2023-07" db="EMBL/GenBank/DDBJ databases">
        <authorList>
            <consortium name="AG Swart"/>
            <person name="Singh M."/>
            <person name="Singh A."/>
            <person name="Seah K."/>
            <person name="Emmerich C."/>
        </authorList>
    </citation>
    <scope>NUCLEOTIDE SEQUENCE</scope>
    <source>
        <strain evidence="1">DP1</strain>
    </source>
</reference>
<evidence type="ECO:0000313" key="1">
    <source>
        <dbReference type="EMBL" id="CAI2386903.1"/>
    </source>
</evidence>
<proteinExistence type="predicted"/>
<dbReference type="Proteomes" id="UP001295684">
    <property type="component" value="Unassembled WGS sequence"/>
</dbReference>
<keyword evidence="2" id="KW-1185">Reference proteome</keyword>
<protein>
    <submittedName>
        <fullName evidence="1">Uncharacterized protein</fullName>
    </submittedName>
</protein>
<gene>
    <name evidence="1" type="ORF">ECRASSUSDP1_LOCUS28529</name>
</gene>
<name>A0AAD2DBS9_EUPCR</name>
<dbReference type="AlphaFoldDB" id="A0AAD2DBS9"/>
<comment type="caution">
    <text evidence="1">The sequence shown here is derived from an EMBL/GenBank/DDBJ whole genome shotgun (WGS) entry which is preliminary data.</text>
</comment>
<accession>A0AAD2DBS9</accession>
<evidence type="ECO:0000313" key="2">
    <source>
        <dbReference type="Proteomes" id="UP001295684"/>
    </source>
</evidence>
<dbReference type="EMBL" id="CAMPGE010029433">
    <property type="protein sequence ID" value="CAI2386903.1"/>
    <property type="molecule type" value="Genomic_DNA"/>
</dbReference>